<dbReference type="RefSeq" id="WP_320380747.1">
    <property type="nucleotide sequence ID" value="NZ_JAWDIQ010000003.1"/>
</dbReference>
<gene>
    <name evidence="1" type="ORF">RWD45_16525</name>
</gene>
<comment type="caution">
    <text evidence="1">The sequence shown here is derived from an EMBL/GenBank/DDBJ whole genome shotgun (WGS) entry which is preliminary data.</text>
</comment>
<evidence type="ECO:0000313" key="1">
    <source>
        <dbReference type="EMBL" id="MDY0409890.1"/>
    </source>
</evidence>
<reference evidence="1 2" key="1">
    <citation type="submission" date="2023-10" db="EMBL/GenBank/DDBJ databases">
        <title>Virgibacillus soli CC-YMP-6 genome.</title>
        <authorList>
            <person name="Miliotis G."/>
            <person name="Sengupta P."/>
            <person name="Hameed A."/>
            <person name="Chuvochina M."/>
            <person name="Mcdonagh F."/>
            <person name="Simpson A.C."/>
            <person name="Singh N.K."/>
            <person name="Rekha P.D."/>
            <person name="Raman K."/>
            <person name="Hugenholtz P."/>
            <person name="Venkateswaran K."/>
        </authorList>
    </citation>
    <scope>NUCLEOTIDE SEQUENCE [LARGE SCALE GENOMIC DNA]</scope>
    <source>
        <strain evidence="1 2">CC-YMP-6</strain>
    </source>
</reference>
<proteinExistence type="predicted"/>
<sequence length="90" mass="10633">MYKDFETGKYQITVGFNNWVVKKTEDGLTPMNAIRLVYVDDYGHTFMDAQDILYELTTNGIINPKKLNHIYMEENQQYYMNLNKEKLGLV</sequence>
<protein>
    <submittedName>
        <fullName evidence="1">Uncharacterized protein</fullName>
    </submittedName>
</protein>
<evidence type="ECO:0000313" key="2">
    <source>
        <dbReference type="Proteomes" id="UP001275315"/>
    </source>
</evidence>
<dbReference type="EMBL" id="JAWDIQ010000003">
    <property type="protein sequence ID" value="MDY0409890.1"/>
    <property type="molecule type" value="Genomic_DNA"/>
</dbReference>
<dbReference type="Proteomes" id="UP001275315">
    <property type="component" value="Unassembled WGS sequence"/>
</dbReference>
<name>A0ABU5CU44_9BACI</name>
<keyword evidence="2" id="KW-1185">Reference proteome</keyword>
<organism evidence="1 2">
    <name type="scientific">Paracerasibacillus soli</name>
    <dbReference type="NCBI Taxonomy" id="480284"/>
    <lineage>
        <taxon>Bacteria</taxon>
        <taxon>Bacillati</taxon>
        <taxon>Bacillota</taxon>
        <taxon>Bacilli</taxon>
        <taxon>Bacillales</taxon>
        <taxon>Bacillaceae</taxon>
        <taxon>Paracerasibacillus</taxon>
    </lineage>
</organism>
<accession>A0ABU5CU44</accession>